<dbReference type="NCBIfam" id="NF007528">
    <property type="entry name" value="PRK10141.1"/>
    <property type="match status" value="1"/>
</dbReference>
<dbReference type="PANTHER" id="PTHR43428:SF1">
    <property type="entry name" value="ARSENATE REDUCTASE"/>
    <property type="match status" value="1"/>
</dbReference>
<dbReference type="InterPro" id="IPR001845">
    <property type="entry name" value="HTH_ArsR_DNA-bd_dom"/>
</dbReference>
<dbReference type="PANTHER" id="PTHR43428">
    <property type="entry name" value="ARSENATE REDUCTASE"/>
    <property type="match status" value="1"/>
</dbReference>
<dbReference type="OrthoDB" id="9793058at2"/>
<dbReference type="FunFam" id="1.10.10.10:FF:000279">
    <property type="entry name" value="Transcriptional regulator, ArsR family"/>
    <property type="match status" value="1"/>
</dbReference>
<evidence type="ECO:0000256" key="4">
    <source>
        <dbReference type="ARBA" id="ARBA00023163"/>
    </source>
</evidence>
<evidence type="ECO:0000256" key="3">
    <source>
        <dbReference type="ARBA" id="ARBA00023125"/>
    </source>
</evidence>
<evidence type="ECO:0000313" key="6">
    <source>
        <dbReference type="EMBL" id="RUO63789.1"/>
    </source>
</evidence>
<protein>
    <submittedName>
        <fullName evidence="6">ArsR family transcriptional regulator</fullName>
    </submittedName>
</protein>
<evidence type="ECO:0000313" key="7">
    <source>
        <dbReference type="Proteomes" id="UP000288259"/>
    </source>
</evidence>
<dbReference type="GO" id="GO:0003677">
    <property type="term" value="F:DNA binding"/>
    <property type="evidence" value="ECO:0007669"/>
    <property type="project" value="UniProtKB-KW"/>
</dbReference>
<dbReference type="AlphaFoldDB" id="A0A432YRA8"/>
<dbReference type="RefSeq" id="WP_126753342.1">
    <property type="nucleotide sequence ID" value="NZ_PIPY01000001.1"/>
</dbReference>
<gene>
    <name evidence="6" type="ORF">CWI71_00785</name>
</gene>
<dbReference type="SUPFAM" id="SSF46785">
    <property type="entry name" value="Winged helix' DNA-binding domain"/>
    <property type="match status" value="1"/>
</dbReference>
<name>A0A432YRA8_9GAMM</name>
<dbReference type="InterPro" id="IPR011991">
    <property type="entry name" value="ArsR-like_HTH"/>
</dbReference>
<feature type="domain" description="HTH arsR-type" evidence="5">
    <location>
        <begin position="137"/>
        <end position="238"/>
    </location>
</feature>
<dbReference type="Gene3D" id="1.10.10.10">
    <property type="entry name" value="Winged helix-like DNA-binding domain superfamily/Winged helix DNA-binding domain"/>
    <property type="match status" value="1"/>
</dbReference>
<dbReference type="CDD" id="cd16345">
    <property type="entry name" value="LMWP_ArsC"/>
    <property type="match status" value="1"/>
</dbReference>
<dbReference type="Pfam" id="PF01451">
    <property type="entry name" value="LMWPc"/>
    <property type="match status" value="1"/>
</dbReference>
<keyword evidence="1" id="KW-0059">Arsenical resistance</keyword>
<keyword evidence="2" id="KW-0805">Transcription regulation</keyword>
<proteinExistence type="predicted"/>
<dbReference type="PROSITE" id="PS50987">
    <property type="entry name" value="HTH_ARSR_2"/>
    <property type="match status" value="1"/>
</dbReference>
<dbReference type="SUPFAM" id="SSF52788">
    <property type="entry name" value="Phosphotyrosine protein phosphatases I"/>
    <property type="match status" value="1"/>
</dbReference>
<dbReference type="InterPro" id="IPR036388">
    <property type="entry name" value="WH-like_DNA-bd_sf"/>
</dbReference>
<dbReference type="InterPro" id="IPR023485">
    <property type="entry name" value="Ptyr_pPase"/>
</dbReference>
<keyword evidence="3" id="KW-0238">DNA-binding</keyword>
<dbReference type="CDD" id="cd00090">
    <property type="entry name" value="HTH_ARSR"/>
    <property type="match status" value="1"/>
</dbReference>
<dbReference type="Proteomes" id="UP000288259">
    <property type="component" value="Unassembled WGS sequence"/>
</dbReference>
<dbReference type="PROSITE" id="PS00846">
    <property type="entry name" value="HTH_ARSR_1"/>
    <property type="match status" value="1"/>
</dbReference>
<dbReference type="NCBIfam" id="NF033788">
    <property type="entry name" value="HTH_metalloreg"/>
    <property type="match status" value="1"/>
</dbReference>
<dbReference type="Gene3D" id="3.40.50.2300">
    <property type="match status" value="1"/>
</dbReference>
<dbReference type="InterPro" id="IPR036390">
    <property type="entry name" value="WH_DNA-bd_sf"/>
</dbReference>
<dbReference type="InterPro" id="IPR018334">
    <property type="entry name" value="ArsR_HTH"/>
</dbReference>
<dbReference type="InterPro" id="IPR036196">
    <property type="entry name" value="Ptyr_pPase_sf"/>
</dbReference>
<reference evidence="7" key="1">
    <citation type="journal article" date="2018" name="Front. Microbiol.">
        <title>Genome-Based Analysis Reveals the Taxonomy and Diversity of the Family Idiomarinaceae.</title>
        <authorList>
            <person name="Liu Y."/>
            <person name="Lai Q."/>
            <person name="Shao Z."/>
        </authorList>
    </citation>
    <scope>NUCLEOTIDE SEQUENCE [LARGE SCALE GENOMIC DNA]</scope>
    <source>
        <strain evidence="7">CVS-6</strain>
    </source>
</reference>
<evidence type="ECO:0000256" key="2">
    <source>
        <dbReference type="ARBA" id="ARBA00023015"/>
    </source>
</evidence>
<accession>A0A432YRA8</accession>
<dbReference type="SMART" id="SM00418">
    <property type="entry name" value="HTH_ARSR"/>
    <property type="match status" value="1"/>
</dbReference>
<dbReference type="GO" id="GO:0003700">
    <property type="term" value="F:DNA-binding transcription factor activity"/>
    <property type="evidence" value="ECO:0007669"/>
    <property type="project" value="InterPro"/>
</dbReference>
<keyword evidence="4" id="KW-0804">Transcription</keyword>
<keyword evidence="7" id="KW-1185">Reference proteome</keyword>
<comment type="caution">
    <text evidence="6">The sequence shown here is derived from an EMBL/GenBank/DDBJ whole genome shotgun (WGS) entry which is preliminary data.</text>
</comment>
<dbReference type="EMBL" id="PIPY01000001">
    <property type="protein sequence ID" value="RUO63789.1"/>
    <property type="molecule type" value="Genomic_DNA"/>
</dbReference>
<evidence type="ECO:0000256" key="1">
    <source>
        <dbReference type="ARBA" id="ARBA00022849"/>
    </source>
</evidence>
<dbReference type="Pfam" id="PF01022">
    <property type="entry name" value="HTH_5"/>
    <property type="match status" value="1"/>
</dbReference>
<dbReference type="SMART" id="SM00226">
    <property type="entry name" value="LMWPc"/>
    <property type="match status" value="1"/>
</dbReference>
<sequence>MTTRVLFVCTANSARSIMAEAILRQLGGADFVAESAGTEPAQPDERALAALEKLGFTTSGLRSSRLAEFDGQQFDYIISLCDRTRHECQSRFASQNFLAWDFADPVAGNTLELFDRTALQLKERIEMFLRVLSHASDRGHLFDRPQSFFKIMADPLRLQMISLLAQHGELCVCDLVEATGMSQPKVSRHLAQLRDYGLLIDRKTARWVHYRINPALPDWMRHVINTVNDYNLNYQTAR</sequence>
<dbReference type="GO" id="GO:0046685">
    <property type="term" value="P:response to arsenic-containing substance"/>
    <property type="evidence" value="ECO:0007669"/>
    <property type="project" value="UniProtKB-KW"/>
</dbReference>
<dbReference type="PRINTS" id="PR00778">
    <property type="entry name" value="HTHARSR"/>
</dbReference>
<organism evidence="6 7">
    <name type="scientific">Pseudidiomarina insulisalsae</name>
    <dbReference type="NCBI Taxonomy" id="575789"/>
    <lineage>
        <taxon>Bacteria</taxon>
        <taxon>Pseudomonadati</taxon>
        <taxon>Pseudomonadota</taxon>
        <taxon>Gammaproteobacteria</taxon>
        <taxon>Alteromonadales</taxon>
        <taxon>Idiomarinaceae</taxon>
        <taxon>Pseudidiomarina</taxon>
    </lineage>
</organism>
<evidence type="ECO:0000259" key="5">
    <source>
        <dbReference type="PROSITE" id="PS50987"/>
    </source>
</evidence>